<proteinExistence type="predicted"/>
<evidence type="ECO:0000313" key="2">
    <source>
        <dbReference type="Proteomes" id="UP000236736"/>
    </source>
</evidence>
<dbReference type="OrthoDB" id="820379at2"/>
<dbReference type="AlphaFoldDB" id="A0A1H5ZPW7"/>
<evidence type="ECO:0008006" key="3">
    <source>
        <dbReference type="Google" id="ProtNLM"/>
    </source>
</evidence>
<accession>A0A1H5ZPW7</accession>
<dbReference type="STRING" id="1120964.GCA_001313265_05925"/>
<reference evidence="2" key="1">
    <citation type="submission" date="2016-10" db="EMBL/GenBank/DDBJ databases">
        <authorList>
            <person name="Varghese N."/>
            <person name="Submissions S."/>
        </authorList>
    </citation>
    <scope>NUCLEOTIDE SEQUENCE [LARGE SCALE GENOMIC DNA]</scope>
    <source>
        <strain evidence="2">DSM 17298</strain>
    </source>
</reference>
<organism evidence="1 2">
    <name type="scientific">Algoriphagus boritolerans DSM 17298 = JCM 18970</name>
    <dbReference type="NCBI Taxonomy" id="1120964"/>
    <lineage>
        <taxon>Bacteria</taxon>
        <taxon>Pseudomonadati</taxon>
        <taxon>Bacteroidota</taxon>
        <taxon>Cytophagia</taxon>
        <taxon>Cytophagales</taxon>
        <taxon>Cyclobacteriaceae</taxon>
        <taxon>Algoriphagus</taxon>
    </lineage>
</organism>
<dbReference type="RefSeq" id="WP_160111271.1">
    <property type="nucleotide sequence ID" value="NZ_FNVR01000030.1"/>
</dbReference>
<gene>
    <name evidence="1" type="ORF">SAMN03080598_03669</name>
</gene>
<dbReference type="Pfam" id="PF17170">
    <property type="entry name" value="DUF5128"/>
    <property type="match status" value="1"/>
</dbReference>
<protein>
    <recommendedName>
        <fullName evidence="3">6-bladed beta-propeller protein</fullName>
    </recommendedName>
</protein>
<evidence type="ECO:0000313" key="1">
    <source>
        <dbReference type="EMBL" id="SEG38603.1"/>
    </source>
</evidence>
<name>A0A1H5ZPW7_9BACT</name>
<keyword evidence="2" id="KW-1185">Reference proteome</keyword>
<dbReference type="EMBL" id="FNVR01000030">
    <property type="protein sequence ID" value="SEG38603.1"/>
    <property type="molecule type" value="Genomic_DNA"/>
</dbReference>
<dbReference type="PROSITE" id="PS51257">
    <property type="entry name" value="PROKAR_LIPOPROTEIN"/>
    <property type="match status" value="1"/>
</dbReference>
<dbReference type="Proteomes" id="UP000236736">
    <property type="component" value="Unassembled WGS sequence"/>
</dbReference>
<sequence>MKNLSIIILLFFLIGCKSYESGIERNTFSIAPNPAVVEIAKIFKQISPIQLKGTDLPLTVYRVLPHSGGYYMLDGKKQSVLSTDGDGKILKVLNAVGDGPGEYREIWDIKINPRNEDLYILDRKLAKMLVYSASLEFIEEVPIKREFVGTLLSFGFINGDEVLFHTSGTSGYKFLKYGVKSKKFEFKVPIDREFEGLGFGNDRSMSLLNDRISLIYPLSNKIERYDQNLQRGEDLFVDFQNFMISESDLKLVANDQNRMFDLIQNDENKKTHSFGLVETDRDYVISYYLGSFRDGDHLKSLVDKVTGESTTWKSITIDQLEVDLLLIGKSKSDELIFTLNSEQLERMTPAQIQVLSKKLKTPIDQNKPLLIFCTPK</sequence>